<reference evidence="2" key="1">
    <citation type="submission" date="2022-11" db="UniProtKB">
        <authorList>
            <consortium name="WormBaseParasite"/>
        </authorList>
    </citation>
    <scope>IDENTIFICATION</scope>
</reference>
<keyword evidence="1" id="KW-1185">Reference proteome</keyword>
<name>A0A914PIG9_9BILA</name>
<evidence type="ECO:0000313" key="1">
    <source>
        <dbReference type="Proteomes" id="UP000887578"/>
    </source>
</evidence>
<evidence type="ECO:0000313" key="2">
    <source>
        <dbReference type="WBParaSite" id="PDA_v2.g18160.t1"/>
    </source>
</evidence>
<sequence>MADHGMKMSGDSPFRSAADKASSLGWGMGMHDTETNIVLFKHPPSYKKDISQVTVMHKKFYKDFGDLFSQEY</sequence>
<organism evidence="1 2">
    <name type="scientific">Panagrolaimus davidi</name>
    <dbReference type="NCBI Taxonomy" id="227884"/>
    <lineage>
        <taxon>Eukaryota</taxon>
        <taxon>Metazoa</taxon>
        <taxon>Ecdysozoa</taxon>
        <taxon>Nematoda</taxon>
        <taxon>Chromadorea</taxon>
        <taxon>Rhabditida</taxon>
        <taxon>Tylenchina</taxon>
        <taxon>Panagrolaimomorpha</taxon>
        <taxon>Panagrolaimoidea</taxon>
        <taxon>Panagrolaimidae</taxon>
        <taxon>Panagrolaimus</taxon>
    </lineage>
</organism>
<proteinExistence type="predicted"/>
<protein>
    <submittedName>
        <fullName evidence="2">Uncharacterized protein</fullName>
    </submittedName>
</protein>
<accession>A0A914PIG9</accession>
<dbReference type="Proteomes" id="UP000887578">
    <property type="component" value="Unplaced"/>
</dbReference>
<dbReference type="AlphaFoldDB" id="A0A914PIG9"/>
<dbReference type="WBParaSite" id="PDA_v2.g18160.t1">
    <property type="protein sequence ID" value="PDA_v2.g18160.t1"/>
    <property type="gene ID" value="PDA_v2.g18160"/>
</dbReference>